<evidence type="ECO:0000256" key="1">
    <source>
        <dbReference type="ARBA" id="ARBA00009632"/>
    </source>
</evidence>
<dbReference type="InterPro" id="IPR046433">
    <property type="entry name" value="ActCoA_hydro"/>
</dbReference>
<organism evidence="5 6">
    <name type="scientific">Microbacterium immunditiarum</name>
    <dbReference type="NCBI Taxonomy" id="337480"/>
    <lineage>
        <taxon>Bacteria</taxon>
        <taxon>Bacillati</taxon>
        <taxon>Actinomycetota</taxon>
        <taxon>Actinomycetes</taxon>
        <taxon>Micrococcales</taxon>
        <taxon>Microbacteriaceae</taxon>
        <taxon>Microbacterium</taxon>
    </lineage>
</organism>
<feature type="domain" description="Acetyl-CoA hydrolase/transferase N-terminal" evidence="3">
    <location>
        <begin position="9"/>
        <end position="167"/>
    </location>
</feature>
<dbReference type="AlphaFoldDB" id="A0A7Y9KIN5"/>
<dbReference type="EMBL" id="JACCBV010000001">
    <property type="protein sequence ID" value="NYE18801.1"/>
    <property type="molecule type" value="Genomic_DNA"/>
</dbReference>
<evidence type="ECO:0000313" key="6">
    <source>
        <dbReference type="Proteomes" id="UP000576969"/>
    </source>
</evidence>
<evidence type="ECO:0000259" key="4">
    <source>
        <dbReference type="Pfam" id="PF13336"/>
    </source>
</evidence>
<feature type="domain" description="Acetyl-CoA hydrolase/transferase C-terminal" evidence="4">
    <location>
        <begin position="257"/>
        <end position="406"/>
    </location>
</feature>
<protein>
    <submittedName>
        <fullName evidence="5">Acyl-CoA hydrolase</fullName>
    </submittedName>
</protein>
<dbReference type="Gene3D" id="3.40.1080.10">
    <property type="entry name" value="Glutaconate Coenzyme A-transferase"/>
    <property type="match status" value="1"/>
</dbReference>
<keyword evidence="5" id="KW-0378">Hydrolase</keyword>
<dbReference type="GO" id="GO:0006083">
    <property type="term" value="P:acetate metabolic process"/>
    <property type="evidence" value="ECO:0007669"/>
    <property type="project" value="InterPro"/>
</dbReference>
<dbReference type="InterPro" id="IPR037171">
    <property type="entry name" value="NagB/RpiA_transferase-like"/>
</dbReference>
<name>A0A7Y9KIN5_9MICO</name>
<evidence type="ECO:0000256" key="2">
    <source>
        <dbReference type="ARBA" id="ARBA00022679"/>
    </source>
</evidence>
<dbReference type="Gene3D" id="3.30.750.70">
    <property type="entry name" value="4-hydroxybutyrate coenzyme like domains"/>
    <property type="match status" value="1"/>
</dbReference>
<dbReference type="GO" id="GO:0016787">
    <property type="term" value="F:hydrolase activity"/>
    <property type="evidence" value="ECO:0007669"/>
    <property type="project" value="UniProtKB-KW"/>
</dbReference>
<keyword evidence="2" id="KW-0808">Transferase</keyword>
<dbReference type="Gene3D" id="3.40.1080.20">
    <property type="entry name" value="Acetyl-CoA hydrolase/transferase C-terminal domain"/>
    <property type="match status" value="1"/>
</dbReference>
<gene>
    <name evidence="5" type="ORF">BJ991_000829</name>
</gene>
<dbReference type="GO" id="GO:0008775">
    <property type="term" value="F:acetate CoA-transferase activity"/>
    <property type="evidence" value="ECO:0007669"/>
    <property type="project" value="InterPro"/>
</dbReference>
<dbReference type="PANTHER" id="PTHR21432:SF20">
    <property type="entry name" value="ACETYL-COA HYDROLASE"/>
    <property type="match status" value="1"/>
</dbReference>
<accession>A0A7Y9KIN5</accession>
<proteinExistence type="inferred from homology"/>
<dbReference type="InterPro" id="IPR038460">
    <property type="entry name" value="AcetylCoA_hyd_C_sf"/>
</dbReference>
<dbReference type="SUPFAM" id="SSF100950">
    <property type="entry name" value="NagB/RpiA/CoA transferase-like"/>
    <property type="match status" value="2"/>
</dbReference>
<dbReference type="RefSeq" id="WP_179487713.1">
    <property type="nucleotide sequence ID" value="NZ_JACCBV010000001.1"/>
</dbReference>
<dbReference type="Pfam" id="PF13336">
    <property type="entry name" value="AcetylCoA_hyd_C"/>
    <property type="match status" value="1"/>
</dbReference>
<dbReference type="InterPro" id="IPR026888">
    <property type="entry name" value="AcetylCoA_hyd_C"/>
</dbReference>
<dbReference type="InterPro" id="IPR003702">
    <property type="entry name" value="ActCoA_hydro_N"/>
</dbReference>
<evidence type="ECO:0000259" key="3">
    <source>
        <dbReference type="Pfam" id="PF02550"/>
    </source>
</evidence>
<comment type="caution">
    <text evidence="5">The sequence shown here is derived from an EMBL/GenBank/DDBJ whole genome shotgun (WGS) entry which is preliminary data.</text>
</comment>
<dbReference type="Pfam" id="PF02550">
    <property type="entry name" value="AcetylCoA_hydro"/>
    <property type="match status" value="1"/>
</dbReference>
<reference evidence="5 6" key="1">
    <citation type="submission" date="2020-07" db="EMBL/GenBank/DDBJ databases">
        <title>Sequencing the genomes of 1000 actinobacteria strains.</title>
        <authorList>
            <person name="Klenk H.-P."/>
        </authorList>
    </citation>
    <scope>NUCLEOTIDE SEQUENCE [LARGE SCALE GENOMIC DNA]</scope>
    <source>
        <strain evidence="5 6">DSM 24662</strain>
    </source>
</reference>
<evidence type="ECO:0000313" key="5">
    <source>
        <dbReference type="EMBL" id="NYE18801.1"/>
    </source>
</evidence>
<sequence length="412" mass="42477">MFVDSEDAFDGIHAGATVIANNCCGTPLTLLGALAEHAERAAPIELRAGLLLGDPPLEHAIRAGALRVRSWHIHGPLRRLAREGLVDYIPVRLSAVPGAVIAGVDVALLRVGPPDADGFCSLGPSTTFAQAAIDAAGLVIAEVADDVPRTNGDSRVHVSQLDRLVRSEHAMPVHPSADPDAVSRAVARHVLSVIPARATVQLGIGAVPEALAEDLVPRVAELSLGLIGLISEPMVPLVEAIAATGRGPVQAVELMGGPSLMAWADGNGAIEMRSSAQVHDPVALSALTALVSVNGAVAVDLRGQVVSESVKGAVIAGVGGGPDFAEGAYLSERGLRVIALRSTAKDGSSCIVARHDPRDAIAAPHHAVDVVVTEHGVAHLRGRTVRERAEALRAIAAPEHREQLAAASADRD</sequence>
<comment type="similarity">
    <text evidence="1">Belongs to the acetyl-CoA hydrolase/transferase family.</text>
</comment>
<dbReference type="Proteomes" id="UP000576969">
    <property type="component" value="Unassembled WGS sequence"/>
</dbReference>
<dbReference type="PANTHER" id="PTHR21432">
    <property type="entry name" value="ACETYL-COA HYDROLASE-RELATED"/>
    <property type="match status" value="1"/>
</dbReference>
<keyword evidence="6" id="KW-1185">Reference proteome</keyword>